<dbReference type="InterPro" id="IPR036909">
    <property type="entry name" value="Cyt_c-like_dom_sf"/>
</dbReference>
<dbReference type="Gene3D" id="1.10.760.10">
    <property type="entry name" value="Cytochrome c-like domain"/>
    <property type="match status" value="1"/>
</dbReference>
<dbReference type="Pfam" id="PF00034">
    <property type="entry name" value="Cytochrom_C"/>
    <property type="match status" value="1"/>
</dbReference>
<sequence>MRNLHKLLLSTCLMSAFLSTAQAQESPKEEDFFRIMRVPAPEGTLLEVGGLTVLPNGDLGIGTRRGDVYIVENPTSRRPFFRKFASGLHEILGLAYKDGSLYCAQRGELTKLVDSNKDGKADLLKTVFSWPLSGHYHEYSFGPKIAPDGSFFVSGNVAFGDEEWWAGESRVPWRGWVMHITEDGKMEPWATGVRSPCGLGMIDGELFYSDNQGDWIGSGGVWHLKKGAWVGHPAGLRWSNMPNSPVKLTQQQLYAKIDPRKRRNEQGRAIKPENVADETPIPLYTLKEQFPELQLPAVWLPHGIFGISNSEIVSIPEGSFGPFSGQILVGDQGQSKIMRVYMEKVNGEFQGAAFDFRAGFQSGVLRMAWGNDGSLFVGETNRGWGSAGEATEGLQRLVWNEKMPFEMKAVRAMPDGFEIEFTSPVDRKSAEDLASYSVSSFIYKYHPVYGSPPVNRETNAIKGVKLSADGLKARIIVDNLRRYHIHEIRLDGVRSTDGSYSLVHPLAFYTLNNIPTGQKLAMSEVSTFSSETPAPVGATPSGRPETGNGRPETGTNRPETGSGRPKTTPKTAPKTGAATKPASTKTEAVASAKAPTYDEVKGLLAKHTCLACHQANKRQVGPAYSEVAKRGYTNEQIVELIHNPKPQNWPDYATEMPPMPQVPKADALKIAAWINSLSTEKK</sequence>
<organism evidence="8 9">
    <name type="scientific">Arsenicibacter rosenii</name>
    <dbReference type="NCBI Taxonomy" id="1750698"/>
    <lineage>
        <taxon>Bacteria</taxon>
        <taxon>Pseudomonadati</taxon>
        <taxon>Bacteroidota</taxon>
        <taxon>Cytophagia</taxon>
        <taxon>Cytophagales</taxon>
        <taxon>Spirosomataceae</taxon>
        <taxon>Arsenicibacter</taxon>
    </lineage>
</organism>
<feature type="domain" description="Cytochrome c" evidence="7">
    <location>
        <begin position="597"/>
        <end position="678"/>
    </location>
</feature>
<keyword evidence="9" id="KW-1185">Reference proteome</keyword>
<dbReference type="InterPro" id="IPR009056">
    <property type="entry name" value="Cyt_c-like_dom"/>
</dbReference>
<protein>
    <recommendedName>
        <fullName evidence="7">Cytochrome c domain-containing protein</fullName>
    </recommendedName>
</protein>
<dbReference type="RefSeq" id="WP_071503928.1">
    <property type="nucleotide sequence ID" value="NZ_MORL01000007.1"/>
</dbReference>
<keyword evidence="1 4" id="KW-0349">Heme</keyword>
<dbReference type="Gene3D" id="2.120.10.30">
    <property type="entry name" value="TolB, C-terminal domain"/>
    <property type="match status" value="1"/>
</dbReference>
<keyword evidence="2 4" id="KW-0479">Metal-binding</keyword>
<dbReference type="PANTHER" id="PTHR33546:SF1">
    <property type="entry name" value="LARGE, MULTIFUNCTIONAL SECRETED PROTEIN"/>
    <property type="match status" value="1"/>
</dbReference>
<dbReference type="SUPFAM" id="SSF46626">
    <property type="entry name" value="Cytochrome c"/>
    <property type="match status" value="1"/>
</dbReference>
<dbReference type="GO" id="GO:0046872">
    <property type="term" value="F:metal ion binding"/>
    <property type="evidence" value="ECO:0007669"/>
    <property type="project" value="UniProtKB-KW"/>
</dbReference>
<name>A0A1S2VJ65_9BACT</name>
<dbReference type="GO" id="GO:0020037">
    <property type="term" value="F:heme binding"/>
    <property type="evidence" value="ECO:0007669"/>
    <property type="project" value="InterPro"/>
</dbReference>
<dbReference type="OrthoDB" id="9814063at2"/>
<feature type="compositionally biased region" description="Low complexity" evidence="5">
    <location>
        <begin position="565"/>
        <end position="586"/>
    </location>
</feature>
<gene>
    <name evidence="8" type="ORF">BLX24_14725</name>
</gene>
<dbReference type="InterPro" id="IPR011041">
    <property type="entry name" value="Quinoprot_gluc/sorb_DH_b-prop"/>
</dbReference>
<evidence type="ECO:0000256" key="5">
    <source>
        <dbReference type="SAM" id="MobiDB-lite"/>
    </source>
</evidence>
<evidence type="ECO:0000256" key="1">
    <source>
        <dbReference type="ARBA" id="ARBA00022617"/>
    </source>
</evidence>
<feature type="signal peptide" evidence="6">
    <location>
        <begin position="1"/>
        <end position="23"/>
    </location>
</feature>
<dbReference type="AlphaFoldDB" id="A0A1S2VJ65"/>
<evidence type="ECO:0000256" key="6">
    <source>
        <dbReference type="SAM" id="SignalP"/>
    </source>
</evidence>
<dbReference type="GO" id="GO:0009055">
    <property type="term" value="F:electron transfer activity"/>
    <property type="evidence" value="ECO:0007669"/>
    <property type="project" value="InterPro"/>
</dbReference>
<dbReference type="EMBL" id="MORL01000007">
    <property type="protein sequence ID" value="OIN58256.1"/>
    <property type="molecule type" value="Genomic_DNA"/>
</dbReference>
<comment type="caution">
    <text evidence="8">The sequence shown here is derived from an EMBL/GenBank/DDBJ whole genome shotgun (WGS) entry which is preliminary data.</text>
</comment>
<accession>A0A1S2VJ65</accession>
<dbReference type="PROSITE" id="PS51007">
    <property type="entry name" value="CYTC"/>
    <property type="match status" value="1"/>
</dbReference>
<dbReference type="PANTHER" id="PTHR33546">
    <property type="entry name" value="LARGE, MULTIFUNCTIONAL SECRETED PROTEIN-RELATED"/>
    <property type="match status" value="1"/>
</dbReference>
<evidence type="ECO:0000313" key="9">
    <source>
        <dbReference type="Proteomes" id="UP000181790"/>
    </source>
</evidence>
<feature type="region of interest" description="Disordered" evidence="5">
    <location>
        <begin position="524"/>
        <end position="593"/>
    </location>
</feature>
<evidence type="ECO:0000259" key="7">
    <source>
        <dbReference type="PROSITE" id="PS51007"/>
    </source>
</evidence>
<feature type="chain" id="PRO_5010309881" description="Cytochrome c domain-containing protein" evidence="6">
    <location>
        <begin position="24"/>
        <end position="682"/>
    </location>
</feature>
<keyword evidence="3 4" id="KW-0408">Iron</keyword>
<evidence type="ECO:0000256" key="3">
    <source>
        <dbReference type="ARBA" id="ARBA00023004"/>
    </source>
</evidence>
<dbReference type="InterPro" id="IPR011042">
    <property type="entry name" value="6-blade_b-propeller_TolB-like"/>
</dbReference>
<evidence type="ECO:0000256" key="4">
    <source>
        <dbReference type="PROSITE-ProRule" id="PRU00433"/>
    </source>
</evidence>
<keyword evidence="6" id="KW-0732">Signal</keyword>
<evidence type="ECO:0000313" key="8">
    <source>
        <dbReference type="EMBL" id="OIN58256.1"/>
    </source>
</evidence>
<reference evidence="8 9" key="1">
    <citation type="submission" date="2016-10" db="EMBL/GenBank/DDBJ databases">
        <title>Arsenicibacter rosenii gen. nov., sp. nov., an efficient arsenic-methylating bacterium isolated from an arsenic-contaminated paddy soil.</title>
        <authorList>
            <person name="Huang K."/>
        </authorList>
    </citation>
    <scope>NUCLEOTIDE SEQUENCE [LARGE SCALE GENOMIC DNA]</scope>
    <source>
        <strain evidence="8 9">SM-1</strain>
    </source>
</reference>
<dbReference type="Proteomes" id="UP000181790">
    <property type="component" value="Unassembled WGS sequence"/>
</dbReference>
<proteinExistence type="predicted"/>
<evidence type="ECO:0000256" key="2">
    <source>
        <dbReference type="ARBA" id="ARBA00022723"/>
    </source>
</evidence>
<dbReference type="SUPFAM" id="SSF50952">
    <property type="entry name" value="Soluble quinoprotein glucose dehydrogenase"/>
    <property type="match status" value="1"/>
</dbReference>